<organism evidence="1 2">
    <name type="scientific">Brochothrix campestris FSL F6-1037</name>
    <dbReference type="NCBI Taxonomy" id="1265861"/>
    <lineage>
        <taxon>Bacteria</taxon>
        <taxon>Bacillati</taxon>
        <taxon>Bacillota</taxon>
        <taxon>Bacilli</taxon>
        <taxon>Bacillales</taxon>
        <taxon>Listeriaceae</taxon>
        <taxon>Brochothrix</taxon>
    </lineage>
</organism>
<dbReference type="Proteomes" id="UP000019243">
    <property type="component" value="Unassembled WGS sequence"/>
</dbReference>
<comment type="caution">
    <text evidence="1">The sequence shown here is derived from an EMBL/GenBank/DDBJ whole genome shotgun (WGS) entry which is preliminary data.</text>
</comment>
<dbReference type="EMBL" id="AODH01000058">
    <property type="protein sequence ID" value="EUJ35198.1"/>
    <property type="molecule type" value="Genomic_DNA"/>
</dbReference>
<keyword evidence="2" id="KW-1185">Reference proteome</keyword>
<sequence>TKNSNGILRRNGLPKKMDFNQVDQNFISAVASKKKSHTKKIIKLPDTIGSVFE</sequence>
<proteinExistence type="predicted"/>
<name>W7CQE6_9LIST</name>
<evidence type="ECO:0000313" key="2">
    <source>
        <dbReference type="Proteomes" id="UP000019243"/>
    </source>
</evidence>
<reference evidence="1 2" key="1">
    <citation type="submission" date="2012-12" db="EMBL/GenBank/DDBJ databases">
        <title>Novel taxa of Listeriaceae from agricultural environments in the United States.</title>
        <authorList>
            <person name="den Bakker H.C."/>
            <person name="Allred A."/>
            <person name="Warchocki S."/>
            <person name="Wright E.M."/>
            <person name="Burrell A."/>
            <person name="Nightingale K.K."/>
            <person name="Kephart D."/>
            <person name="Wiedmann M."/>
        </authorList>
    </citation>
    <scope>NUCLEOTIDE SEQUENCE [LARGE SCALE GENOMIC DNA]</scope>
    <source>
        <strain evidence="1 2">FSL F6-1037</strain>
    </source>
</reference>
<dbReference type="AlphaFoldDB" id="W7CQE6"/>
<evidence type="ECO:0000313" key="1">
    <source>
        <dbReference type="EMBL" id="EUJ35198.1"/>
    </source>
</evidence>
<feature type="non-terminal residue" evidence="1">
    <location>
        <position position="1"/>
    </location>
</feature>
<accession>W7CQE6</accession>
<gene>
    <name evidence="1" type="ORF">BCAMP_12015</name>
</gene>
<protein>
    <submittedName>
        <fullName evidence="1">Transposase</fullName>
    </submittedName>
</protein>